<protein>
    <submittedName>
        <fullName evidence="1">Uncharacterized protein</fullName>
    </submittedName>
</protein>
<evidence type="ECO:0000313" key="2">
    <source>
        <dbReference type="Proteomes" id="UP001497700"/>
    </source>
</evidence>
<dbReference type="Proteomes" id="UP001497700">
    <property type="component" value="Unassembled WGS sequence"/>
</dbReference>
<keyword evidence="2" id="KW-1185">Reference proteome</keyword>
<name>A0ACB9YW42_9PEZI</name>
<comment type="caution">
    <text evidence="1">The sequence shown here is derived from an EMBL/GenBank/DDBJ whole genome shotgun (WGS) entry which is preliminary data.</text>
</comment>
<sequence>MVRAIPAPGYLGALQSPEGVIPNFEHPPNRNGIAHSVTALCLILTTAAVLTRVYSRIVCVKKIEIEDVLALGVFGTFLGCIACNYWTMEVGGLFVHQWDVQIKDISLLLYIFHIGANLCAVTIMILKTSILLEWQRLFVAPGTRNYFFWICRVKTNHMLILIARTHLLFHSSWIIVENISCTPHRKIWDVTMSNGSCIDVKFLYIPAAVINLVSNIIILVLPQRVIWGLQTSSKNKIGISLIFAIGILACVAAAFRIEESVRFLESQDSLYTASGMYLWILAEQTSLFIVFCAPAAPRAFMATGPRRRRLVAMLVPRTKPAVRSSRHSISESIEQLHRGDLETGILRTTQVVVEIAPKKEGEDIDLK</sequence>
<dbReference type="EMBL" id="MU393503">
    <property type="protein sequence ID" value="KAI4863462.1"/>
    <property type="molecule type" value="Genomic_DNA"/>
</dbReference>
<organism evidence="1 2">
    <name type="scientific">Hypoxylon rubiginosum</name>
    <dbReference type="NCBI Taxonomy" id="110542"/>
    <lineage>
        <taxon>Eukaryota</taxon>
        <taxon>Fungi</taxon>
        <taxon>Dikarya</taxon>
        <taxon>Ascomycota</taxon>
        <taxon>Pezizomycotina</taxon>
        <taxon>Sordariomycetes</taxon>
        <taxon>Xylariomycetidae</taxon>
        <taxon>Xylariales</taxon>
        <taxon>Hypoxylaceae</taxon>
        <taxon>Hypoxylon</taxon>
    </lineage>
</organism>
<gene>
    <name evidence="1" type="ORF">F4820DRAFT_459480</name>
</gene>
<reference evidence="1 2" key="1">
    <citation type="journal article" date="2022" name="New Phytol.">
        <title>Ecological generalism drives hyperdiversity of secondary metabolite gene clusters in xylarialean endophytes.</title>
        <authorList>
            <person name="Franco M.E.E."/>
            <person name="Wisecaver J.H."/>
            <person name="Arnold A.E."/>
            <person name="Ju Y.M."/>
            <person name="Slot J.C."/>
            <person name="Ahrendt S."/>
            <person name="Moore L.P."/>
            <person name="Eastman K.E."/>
            <person name="Scott K."/>
            <person name="Konkel Z."/>
            <person name="Mondo S.J."/>
            <person name="Kuo A."/>
            <person name="Hayes R.D."/>
            <person name="Haridas S."/>
            <person name="Andreopoulos B."/>
            <person name="Riley R."/>
            <person name="LaButti K."/>
            <person name="Pangilinan J."/>
            <person name="Lipzen A."/>
            <person name="Amirebrahimi M."/>
            <person name="Yan J."/>
            <person name="Adam C."/>
            <person name="Keymanesh K."/>
            <person name="Ng V."/>
            <person name="Louie K."/>
            <person name="Northen T."/>
            <person name="Drula E."/>
            <person name="Henrissat B."/>
            <person name="Hsieh H.M."/>
            <person name="Youens-Clark K."/>
            <person name="Lutzoni F."/>
            <person name="Miadlikowska J."/>
            <person name="Eastwood D.C."/>
            <person name="Hamelin R.C."/>
            <person name="Grigoriev I.V."/>
            <person name="U'Ren J.M."/>
        </authorList>
    </citation>
    <scope>NUCLEOTIDE SEQUENCE [LARGE SCALE GENOMIC DNA]</scope>
    <source>
        <strain evidence="1 2">CBS 119005</strain>
    </source>
</reference>
<proteinExistence type="predicted"/>
<evidence type="ECO:0000313" key="1">
    <source>
        <dbReference type="EMBL" id="KAI4863462.1"/>
    </source>
</evidence>
<accession>A0ACB9YW42</accession>